<proteinExistence type="predicted"/>
<keyword evidence="3" id="KW-0808">Transferase</keyword>
<evidence type="ECO:0000259" key="2">
    <source>
        <dbReference type="Pfam" id="PF01757"/>
    </source>
</evidence>
<name>A0AAE8QGL1_9HYPH</name>
<evidence type="ECO:0000256" key="1">
    <source>
        <dbReference type="SAM" id="Phobius"/>
    </source>
</evidence>
<dbReference type="Pfam" id="PF01757">
    <property type="entry name" value="Acyl_transf_3"/>
    <property type="match status" value="1"/>
</dbReference>
<dbReference type="AlphaFoldDB" id="A0AAE8QGL1"/>
<feature type="domain" description="Acyltransferase 3" evidence="2">
    <location>
        <begin position="11"/>
        <end position="292"/>
    </location>
</feature>
<dbReference type="GO" id="GO:0016747">
    <property type="term" value="F:acyltransferase activity, transferring groups other than amino-acyl groups"/>
    <property type="evidence" value="ECO:0007669"/>
    <property type="project" value="InterPro"/>
</dbReference>
<keyword evidence="1" id="KW-0812">Transmembrane</keyword>
<keyword evidence="1" id="KW-1133">Transmembrane helix</keyword>
<evidence type="ECO:0000313" key="3">
    <source>
        <dbReference type="EMBL" id="TBF21709.1"/>
    </source>
</evidence>
<feature type="transmembrane region" description="Helical" evidence="1">
    <location>
        <begin position="131"/>
        <end position="153"/>
    </location>
</feature>
<feature type="transmembrane region" description="Helical" evidence="1">
    <location>
        <begin position="106"/>
        <end position="124"/>
    </location>
</feature>
<dbReference type="EMBL" id="SIKX01000001">
    <property type="protein sequence ID" value="TBF21709.1"/>
    <property type="molecule type" value="Genomic_DNA"/>
</dbReference>
<reference evidence="3 4" key="1">
    <citation type="submission" date="2019-02" db="EMBL/GenBank/DDBJ databases">
        <title>The genomic architecture of introgression among sibling species of bacteria.</title>
        <authorList>
            <person name="Cavassim M.I.A."/>
            <person name="Moeskjaer S."/>
            <person name="Moslemi C."/>
            <person name="Fields B."/>
            <person name="Bachmann A."/>
            <person name="Vilhjalmsson B."/>
            <person name="Schierup M.H."/>
            <person name="Young J.P.W."/>
            <person name="Andersen S.U."/>
        </authorList>
    </citation>
    <scope>NUCLEOTIDE SEQUENCE [LARGE SCALE GENOMIC DNA]</scope>
    <source>
        <strain evidence="3 4">SM42</strain>
    </source>
</reference>
<feature type="transmembrane region" description="Helical" evidence="1">
    <location>
        <begin position="12"/>
        <end position="31"/>
    </location>
</feature>
<dbReference type="RefSeq" id="WP_042941435.1">
    <property type="nucleotide sequence ID" value="NZ_CP088104.1"/>
</dbReference>
<sequence>MRSIPSSNRIEGLDTVRAIAALSVVFAHLLGPSMPGISRYIFTGHPAVIAFFVISGFCIHFPFRAAELSTVTFLKRRYVRIMIPTAVALVLAQWVGIRAYNPLDGYILWSVVCEVIYYSLYPLFLPISRKVGWPAMIAVSVIVSYAIVIGLGSDEYGSAQKYGPSLNWLVSLPAWLMGCYLAQTYRRGVFVGNVWLWRIATAATASILYWATINTPAGFYLTMVPFGVLACGWIISETSNAERGNAVAVLEKVGEACFSIYLMHVIAATVIERLGVASPVLVCAGSLLMIAPFYYFVEKPAHELSRSIGRRSIAKTLNSP</sequence>
<keyword evidence="3" id="KW-0012">Acyltransferase</keyword>
<keyword evidence="1" id="KW-0472">Membrane</keyword>
<protein>
    <submittedName>
        <fullName evidence="3">Acyltransferase</fullName>
    </submittedName>
</protein>
<dbReference type="InterPro" id="IPR050879">
    <property type="entry name" value="Acyltransferase_3"/>
</dbReference>
<gene>
    <name evidence="3" type="ORF">ELG94_04850</name>
</gene>
<evidence type="ECO:0000313" key="4">
    <source>
        <dbReference type="Proteomes" id="UP000291892"/>
    </source>
</evidence>
<dbReference type="InterPro" id="IPR002656">
    <property type="entry name" value="Acyl_transf_3_dom"/>
</dbReference>
<dbReference type="PANTHER" id="PTHR23028">
    <property type="entry name" value="ACETYLTRANSFERASE"/>
    <property type="match status" value="1"/>
</dbReference>
<accession>A0AAE8QGL1</accession>
<feature type="transmembrane region" description="Helical" evidence="1">
    <location>
        <begin position="217"/>
        <end position="235"/>
    </location>
</feature>
<feature type="transmembrane region" description="Helical" evidence="1">
    <location>
        <begin position="277"/>
        <end position="297"/>
    </location>
</feature>
<feature type="transmembrane region" description="Helical" evidence="1">
    <location>
        <begin position="37"/>
        <end position="61"/>
    </location>
</feature>
<feature type="transmembrane region" description="Helical" evidence="1">
    <location>
        <begin position="194"/>
        <end position="211"/>
    </location>
</feature>
<feature type="transmembrane region" description="Helical" evidence="1">
    <location>
        <begin position="81"/>
        <end position="100"/>
    </location>
</feature>
<organism evidence="3 4">
    <name type="scientific">Rhizobium ruizarguesonis</name>
    <dbReference type="NCBI Taxonomy" id="2081791"/>
    <lineage>
        <taxon>Bacteria</taxon>
        <taxon>Pseudomonadati</taxon>
        <taxon>Pseudomonadota</taxon>
        <taxon>Alphaproteobacteria</taxon>
        <taxon>Hyphomicrobiales</taxon>
        <taxon>Rhizobiaceae</taxon>
        <taxon>Rhizobium/Agrobacterium group</taxon>
        <taxon>Rhizobium</taxon>
    </lineage>
</organism>
<feature type="transmembrane region" description="Helical" evidence="1">
    <location>
        <begin position="247"/>
        <end position="271"/>
    </location>
</feature>
<feature type="transmembrane region" description="Helical" evidence="1">
    <location>
        <begin position="165"/>
        <end position="182"/>
    </location>
</feature>
<dbReference type="Proteomes" id="UP000291892">
    <property type="component" value="Unassembled WGS sequence"/>
</dbReference>
<comment type="caution">
    <text evidence="3">The sequence shown here is derived from an EMBL/GenBank/DDBJ whole genome shotgun (WGS) entry which is preliminary data.</text>
</comment>